<evidence type="ECO:0000313" key="1">
    <source>
        <dbReference type="EMBL" id="KAG1354827.1"/>
    </source>
</evidence>
<dbReference type="EMBL" id="CM017878">
    <property type="protein sequence ID" value="KAG1354827.1"/>
    <property type="molecule type" value="Genomic_DNA"/>
</dbReference>
<keyword evidence="2" id="KW-1185">Reference proteome</keyword>
<reference evidence="1" key="2">
    <citation type="submission" date="2019-07" db="EMBL/GenBank/DDBJ databases">
        <authorList>
            <person name="Yang Y."/>
            <person name="Bocs S."/>
            <person name="Baudouin L."/>
        </authorList>
    </citation>
    <scope>NUCLEOTIDE SEQUENCE</scope>
    <source>
        <tissue evidence="1">Spear leaf of Hainan Tall coconut</tissue>
    </source>
</reference>
<name>A0A8K0IG45_COCNU</name>
<gene>
    <name evidence="1" type="ORF">COCNU_07G009390</name>
</gene>
<accession>A0A8K0IG45</accession>
<organism evidence="1 2">
    <name type="scientific">Cocos nucifera</name>
    <name type="common">Coconut palm</name>
    <dbReference type="NCBI Taxonomy" id="13894"/>
    <lineage>
        <taxon>Eukaryota</taxon>
        <taxon>Viridiplantae</taxon>
        <taxon>Streptophyta</taxon>
        <taxon>Embryophyta</taxon>
        <taxon>Tracheophyta</taxon>
        <taxon>Spermatophyta</taxon>
        <taxon>Magnoliopsida</taxon>
        <taxon>Liliopsida</taxon>
        <taxon>Arecaceae</taxon>
        <taxon>Arecoideae</taxon>
        <taxon>Cocoseae</taxon>
        <taxon>Attaleinae</taxon>
        <taxon>Cocos</taxon>
    </lineage>
</organism>
<proteinExistence type="predicted"/>
<comment type="caution">
    <text evidence="1">The sequence shown here is derived from an EMBL/GenBank/DDBJ whole genome shotgun (WGS) entry which is preliminary data.</text>
</comment>
<dbReference type="Proteomes" id="UP000797356">
    <property type="component" value="Chromosome 7"/>
</dbReference>
<protein>
    <submittedName>
        <fullName evidence="1">Putative ranBP2-type zinc finger protein</fullName>
    </submittedName>
</protein>
<sequence>MCGSSGRVEEHGREPGEVEFYRMTHTHHDSSFVQEFRDIMVGQLRLLQSVMVSPHHLQSAVMLRPRCSLNLWD</sequence>
<dbReference type="AlphaFoldDB" id="A0A8K0IG45"/>
<reference evidence="1" key="1">
    <citation type="journal article" date="2017" name="Gigascience">
        <title>The genome draft of coconut (Cocos nucifera).</title>
        <authorList>
            <person name="Xiao Y."/>
            <person name="Xu P."/>
            <person name="Fan H."/>
            <person name="Baudouin L."/>
            <person name="Xia W."/>
            <person name="Bocs S."/>
            <person name="Xu J."/>
            <person name="Li Q."/>
            <person name="Guo A."/>
            <person name="Zhou L."/>
            <person name="Li J."/>
            <person name="Wu Y."/>
            <person name="Ma Z."/>
            <person name="Armero A."/>
            <person name="Issali A.E."/>
            <person name="Liu N."/>
            <person name="Peng M."/>
            <person name="Yang Y."/>
        </authorList>
    </citation>
    <scope>NUCLEOTIDE SEQUENCE</scope>
    <source>
        <tissue evidence="1">Spear leaf of Hainan Tall coconut</tissue>
    </source>
</reference>
<evidence type="ECO:0000313" key="2">
    <source>
        <dbReference type="Proteomes" id="UP000797356"/>
    </source>
</evidence>